<organism evidence="1 2">
    <name type="scientific">Naganishia liquefaciens</name>
    <dbReference type="NCBI Taxonomy" id="104408"/>
    <lineage>
        <taxon>Eukaryota</taxon>
        <taxon>Fungi</taxon>
        <taxon>Dikarya</taxon>
        <taxon>Basidiomycota</taxon>
        <taxon>Agaricomycotina</taxon>
        <taxon>Tremellomycetes</taxon>
        <taxon>Filobasidiales</taxon>
        <taxon>Filobasidiaceae</taxon>
        <taxon>Naganishia</taxon>
    </lineage>
</organism>
<proteinExistence type="predicted"/>
<dbReference type="Proteomes" id="UP000620104">
    <property type="component" value="Unassembled WGS sequence"/>
</dbReference>
<accession>A0A8H3U075</accession>
<name>A0A8H3U075_9TREE</name>
<evidence type="ECO:0000313" key="2">
    <source>
        <dbReference type="Proteomes" id="UP000620104"/>
    </source>
</evidence>
<sequence>MGSADPMQLASSVLSVYASVLNSNLLVPLSSLKRVVGDSSLVDLRRPSLSTKHIKQADRRQVQAFDLTRRHRTLSLRQVQRIL</sequence>
<gene>
    <name evidence="1" type="ORF">NliqN6_6436</name>
</gene>
<comment type="caution">
    <text evidence="1">The sequence shown here is derived from an EMBL/GenBank/DDBJ whole genome shotgun (WGS) entry which is preliminary data.</text>
</comment>
<protein>
    <submittedName>
        <fullName evidence="1">Uncharacterized protein</fullName>
    </submittedName>
</protein>
<keyword evidence="2" id="KW-1185">Reference proteome</keyword>
<reference evidence="1" key="1">
    <citation type="submission" date="2020-07" db="EMBL/GenBank/DDBJ databases">
        <title>Draft Genome Sequence of a Deep-Sea Yeast, Naganishia (Cryptococcus) liquefaciens strain N6.</title>
        <authorList>
            <person name="Han Y.W."/>
            <person name="Kajitani R."/>
            <person name="Morimoto H."/>
            <person name="Parhat M."/>
            <person name="Tsubouchi H."/>
            <person name="Bakenova O."/>
            <person name="Ogata M."/>
            <person name="Argunhan B."/>
            <person name="Aoki R."/>
            <person name="Kajiwara S."/>
            <person name="Itoh T."/>
            <person name="Iwasaki H."/>
        </authorList>
    </citation>
    <scope>NUCLEOTIDE SEQUENCE</scope>
    <source>
        <strain evidence="1">N6</strain>
    </source>
</reference>
<dbReference type="AlphaFoldDB" id="A0A8H3U075"/>
<dbReference type="EMBL" id="BLZA01000053">
    <property type="protein sequence ID" value="GHJ90033.1"/>
    <property type="molecule type" value="Genomic_DNA"/>
</dbReference>
<evidence type="ECO:0000313" key="1">
    <source>
        <dbReference type="EMBL" id="GHJ90033.1"/>
    </source>
</evidence>